<dbReference type="CDD" id="cd13620">
    <property type="entry name" value="PBP2_GltS"/>
    <property type="match status" value="1"/>
</dbReference>
<feature type="domain" description="Ionotropic glutamate receptor C-terminal" evidence="4">
    <location>
        <begin position="42"/>
        <end position="263"/>
    </location>
</feature>
<comment type="caution">
    <text evidence="5">The sequence shown here is derived from an EMBL/GenBank/DDBJ whole genome shotgun (WGS) entry which is preliminary data.</text>
</comment>
<feature type="chain" id="PRO_5047493295" evidence="2">
    <location>
        <begin position="21"/>
        <end position="271"/>
    </location>
</feature>
<dbReference type="PROSITE" id="PS51257">
    <property type="entry name" value="PROKAR_LIPOPROTEIN"/>
    <property type="match status" value="1"/>
</dbReference>
<accession>A0ABT9YU48</accession>
<gene>
    <name evidence="5" type="ORF">J2S23_001192</name>
</gene>
<dbReference type="SUPFAM" id="SSF53850">
    <property type="entry name" value="Periplasmic binding protein-like II"/>
    <property type="match status" value="1"/>
</dbReference>
<dbReference type="SMART" id="SM00079">
    <property type="entry name" value="PBPe"/>
    <property type="match status" value="1"/>
</dbReference>
<evidence type="ECO:0000256" key="1">
    <source>
        <dbReference type="ARBA" id="ARBA00022729"/>
    </source>
</evidence>
<dbReference type="Proteomes" id="UP001223079">
    <property type="component" value="Unassembled WGS sequence"/>
</dbReference>
<proteinExistence type="predicted"/>
<dbReference type="PANTHER" id="PTHR35936:SF17">
    <property type="entry name" value="ARGININE-BINDING EXTRACELLULAR PROTEIN ARTP"/>
    <property type="match status" value="1"/>
</dbReference>
<feature type="signal peptide" evidence="2">
    <location>
        <begin position="1"/>
        <end position="20"/>
    </location>
</feature>
<dbReference type="Pfam" id="PF00497">
    <property type="entry name" value="SBP_bac_3"/>
    <property type="match status" value="1"/>
</dbReference>
<name>A0ABT9YU48_9STRE</name>
<sequence length="271" mass="29046">MFLKKISLMSLSLLAVFGLAACSGSSNNNEDTSLSDIKDSGKLVVAVSPDYPPFEFQSLIDGKNEVVGADIDLAQKIADKLGVTLEISTMSFDNVLSSVQSGKADLAISGLSYTEERAKTFDFSESYYETENAILIRAEDLDQYTSLEDFKGKNINVLKGSIEERLAKEQLADSHIVALPNMGTAINELKTGKADAVDLEGPVAEGYVAQNPDLAIAKVSLKVEDGDAKAVAMAKGSTALKQAVDEVIAELKESGEYQTYLDKANQLTVVE</sequence>
<dbReference type="RefSeq" id="WP_307121826.1">
    <property type="nucleotide sequence ID" value="NZ_JAUSTM010000010.1"/>
</dbReference>
<evidence type="ECO:0000259" key="4">
    <source>
        <dbReference type="SMART" id="SM00079"/>
    </source>
</evidence>
<keyword evidence="6" id="KW-1185">Reference proteome</keyword>
<evidence type="ECO:0000256" key="2">
    <source>
        <dbReference type="SAM" id="SignalP"/>
    </source>
</evidence>
<evidence type="ECO:0000259" key="3">
    <source>
        <dbReference type="SMART" id="SM00062"/>
    </source>
</evidence>
<dbReference type="SMART" id="SM00062">
    <property type="entry name" value="PBPb"/>
    <property type="match status" value="1"/>
</dbReference>
<dbReference type="PANTHER" id="PTHR35936">
    <property type="entry name" value="MEMBRANE-BOUND LYTIC MUREIN TRANSGLYCOSYLASE F"/>
    <property type="match status" value="1"/>
</dbReference>
<reference evidence="5 6" key="1">
    <citation type="submission" date="2023-07" db="EMBL/GenBank/DDBJ databases">
        <title>Genomic Encyclopedia of Type Strains, Phase IV (KMG-IV): sequencing the most valuable type-strain genomes for metagenomic binning, comparative biology and taxonomic classification.</title>
        <authorList>
            <person name="Goeker M."/>
        </authorList>
    </citation>
    <scope>NUCLEOTIDE SEQUENCE [LARGE SCALE GENOMIC DNA]</scope>
    <source>
        <strain evidence="5 6">DSM 105143</strain>
    </source>
</reference>
<dbReference type="Gene3D" id="3.40.190.10">
    <property type="entry name" value="Periplasmic binding protein-like II"/>
    <property type="match status" value="2"/>
</dbReference>
<evidence type="ECO:0000313" key="6">
    <source>
        <dbReference type="Proteomes" id="UP001223079"/>
    </source>
</evidence>
<protein>
    <submittedName>
        <fullName evidence="5">Polar amino acid transport system substrate-binding protein</fullName>
    </submittedName>
</protein>
<evidence type="ECO:0000313" key="5">
    <source>
        <dbReference type="EMBL" id="MDQ0222635.1"/>
    </source>
</evidence>
<dbReference type="EMBL" id="JAUSTM010000010">
    <property type="protein sequence ID" value="MDQ0222635.1"/>
    <property type="molecule type" value="Genomic_DNA"/>
</dbReference>
<dbReference type="InterPro" id="IPR001638">
    <property type="entry name" value="Solute-binding_3/MltF_N"/>
</dbReference>
<organism evidence="5 6">
    <name type="scientific">Streptococcus moroccensis</name>
    <dbReference type="NCBI Taxonomy" id="1451356"/>
    <lineage>
        <taxon>Bacteria</taxon>
        <taxon>Bacillati</taxon>
        <taxon>Bacillota</taxon>
        <taxon>Bacilli</taxon>
        <taxon>Lactobacillales</taxon>
        <taxon>Streptococcaceae</taxon>
        <taxon>Streptococcus</taxon>
    </lineage>
</organism>
<keyword evidence="1 2" id="KW-0732">Signal</keyword>
<dbReference type="InterPro" id="IPR001320">
    <property type="entry name" value="Iontro_rcpt_C"/>
</dbReference>
<feature type="domain" description="Solute-binding protein family 3/N-terminal" evidence="3">
    <location>
        <begin position="42"/>
        <end position="264"/>
    </location>
</feature>